<feature type="domain" description="HTH lysR-type" evidence="5">
    <location>
        <begin position="1"/>
        <end position="58"/>
    </location>
</feature>
<dbReference type="CDD" id="cd08422">
    <property type="entry name" value="PBP2_CrgA_like"/>
    <property type="match status" value="1"/>
</dbReference>
<dbReference type="PROSITE" id="PS50931">
    <property type="entry name" value="HTH_LYSR"/>
    <property type="match status" value="1"/>
</dbReference>
<evidence type="ECO:0000259" key="5">
    <source>
        <dbReference type="PROSITE" id="PS50931"/>
    </source>
</evidence>
<gene>
    <name evidence="6" type="ORF">PQQ63_28000</name>
</gene>
<proteinExistence type="inferred from homology"/>
<evidence type="ECO:0000256" key="4">
    <source>
        <dbReference type="ARBA" id="ARBA00023163"/>
    </source>
</evidence>
<evidence type="ECO:0000256" key="2">
    <source>
        <dbReference type="ARBA" id="ARBA00023015"/>
    </source>
</evidence>
<dbReference type="Pfam" id="PF03466">
    <property type="entry name" value="LysR_substrate"/>
    <property type="match status" value="1"/>
</dbReference>
<comment type="similarity">
    <text evidence="1">Belongs to the LysR transcriptional regulatory family.</text>
</comment>
<dbReference type="InterPro" id="IPR036388">
    <property type="entry name" value="WH-like_DNA-bd_sf"/>
</dbReference>
<dbReference type="Pfam" id="PF00126">
    <property type="entry name" value="HTH_1"/>
    <property type="match status" value="1"/>
</dbReference>
<keyword evidence="2" id="KW-0805">Transcription regulation</keyword>
<dbReference type="SUPFAM" id="SSF46785">
    <property type="entry name" value="Winged helix' DNA-binding domain"/>
    <property type="match status" value="1"/>
</dbReference>
<sequence length="314" mass="34504">MNHDHLRILVEIAQQGSFSSVAKLHDLDPSSVSRMVQSVERELGVRLFQRSTRHVALTEAGNAYLTRVSYLLEELDSASEALKSLEQHPAGTLRVTASVAFGQTCLVPLMPEFASLYPDILMELIFTDANLDMVSDRIDLALRLSPRMAQDMVRVKWFNASYKLCASPGYLIRHGAIRKPSDLIDHRCVLFGHPHPQSNWLVHCSSGAIENVSVPAAMTASNGLAQRELALAGVGPALMPTWLSASNIASGQLVDILPDYTITPGDFEGAAWLLYPSRTFLPAKTRAIVDFLLSRTQPQWIAAQRPSTANRSST</sequence>
<dbReference type="PANTHER" id="PTHR30537">
    <property type="entry name" value="HTH-TYPE TRANSCRIPTIONAL REGULATOR"/>
    <property type="match status" value="1"/>
</dbReference>
<organism evidence="6 7">
    <name type="scientific">Paraburkholderia metrosideri</name>
    <dbReference type="NCBI Taxonomy" id="580937"/>
    <lineage>
        <taxon>Bacteria</taxon>
        <taxon>Pseudomonadati</taxon>
        <taxon>Pseudomonadota</taxon>
        <taxon>Betaproteobacteria</taxon>
        <taxon>Burkholderiales</taxon>
        <taxon>Burkholderiaceae</taxon>
        <taxon>Paraburkholderia</taxon>
    </lineage>
</organism>
<evidence type="ECO:0000313" key="7">
    <source>
        <dbReference type="Proteomes" id="UP001629432"/>
    </source>
</evidence>
<dbReference type="EMBL" id="JAQQCF010000029">
    <property type="protein sequence ID" value="MFM0640544.1"/>
    <property type="molecule type" value="Genomic_DNA"/>
</dbReference>
<comment type="caution">
    <text evidence="6">The sequence shown here is derived from an EMBL/GenBank/DDBJ whole genome shotgun (WGS) entry which is preliminary data.</text>
</comment>
<keyword evidence="4" id="KW-0804">Transcription</keyword>
<protein>
    <submittedName>
        <fullName evidence="6">LysR family transcriptional regulator</fullName>
    </submittedName>
</protein>
<dbReference type="RefSeq" id="WP_408232263.1">
    <property type="nucleotide sequence ID" value="NZ_JAQQCF010000029.1"/>
</dbReference>
<reference evidence="6 7" key="1">
    <citation type="journal article" date="2024" name="Chem. Sci.">
        <title>Discovery of megapolipeptins by genome mining of a Burkholderiales bacteria collection.</title>
        <authorList>
            <person name="Paulo B.S."/>
            <person name="Recchia M.J.J."/>
            <person name="Lee S."/>
            <person name="Fergusson C.H."/>
            <person name="Romanowski S.B."/>
            <person name="Hernandez A."/>
            <person name="Krull N."/>
            <person name="Liu D.Y."/>
            <person name="Cavanagh H."/>
            <person name="Bos A."/>
            <person name="Gray C.A."/>
            <person name="Murphy B.T."/>
            <person name="Linington R.G."/>
            <person name="Eustaquio A.S."/>
        </authorList>
    </citation>
    <scope>NUCLEOTIDE SEQUENCE [LARGE SCALE GENOMIC DNA]</scope>
    <source>
        <strain evidence="6 7">RL17-338-BIC-A</strain>
    </source>
</reference>
<dbReference type="InterPro" id="IPR036390">
    <property type="entry name" value="WH_DNA-bd_sf"/>
</dbReference>
<dbReference type="InterPro" id="IPR000847">
    <property type="entry name" value="LysR_HTH_N"/>
</dbReference>
<name>A0ABW9E068_9BURK</name>
<evidence type="ECO:0000313" key="6">
    <source>
        <dbReference type="EMBL" id="MFM0640544.1"/>
    </source>
</evidence>
<dbReference type="InterPro" id="IPR005119">
    <property type="entry name" value="LysR_subst-bd"/>
</dbReference>
<dbReference type="PANTHER" id="PTHR30537:SF5">
    <property type="entry name" value="HTH-TYPE TRANSCRIPTIONAL ACTIVATOR TTDR-RELATED"/>
    <property type="match status" value="1"/>
</dbReference>
<evidence type="ECO:0000256" key="1">
    <source>
        <dbReference type="ARBA" id="ARBA00009437"/>
    </source>
</evidence>
<dbReference type="Gene3D" id="3.40.190.290">
    <property type="match status" value="1"/>
</dbReference>
<accession>A0ABW9E068</accession>
<dbReference type="InterPro" id="IPR058163">
    <property type="entry name" value="LysR-type_TF_proteobact-type"/>
</dbReference>
<keyword evidence="7" id="KW-1185">Reference proteome</keyword>
<dbReference type="Gene3D" id="1.10.10.10">
    <property type="entry name" value="Winged helix-like DNA-binding domain superfamily/Winged helix DNA-binding domain"/>
    <property type="match status" value="1"/>
</dbReference>
<keyword evidence="3" id="KW-0238">DNA-binding</keyword>
<dbReference type="Proteomes" id="UP001629432">
    <property type="component" value="Unassembled WGS sequence"/>
</dbReference>
<dbReference type="SUPFAM" id="SSF53850">
    <property type="entry name" value="Periplasmic binding protein-like II"/>
    <property type="match status" value="1"/>
</dbReference>
<evidence type="ECO:0000256" key="3">
    <source>
        <dbReference type="ARBA" id="ARBA00023125"/>
    </source>
</evidence>